<dbReference type="NCBIfam" id="TIGR04056">
    <property type="entry name" value="OMP_RagA_SusC"/>
    <property type="match status" value="1"/>
</dbReference>
<dbReference type="SUPFAM" id="SSF49464">
    <property type="entry name" value="Carboxypeptidase regulatory domain-like"/>
    <property type="match status" value="1"/>
</dbReference>
<dbReference type="PROSITE" id="PS52016">
    <property type="entry name" value="TONB_DEPENDENT_REC_3"/>
    <property type="match status" value="1"/>
</dbReference>
<keyword evidence="1" id="KW-0813">Transport</keyword>
<dbReference type="Pfam" id="PF13715">
    <property type="entry name" value="CarbopepD_reg_2"/>
    <property type="match status" value="1"/>
</dbReference>
<sequence>MKIQQVNWCKILFCVACGILWCFQPVTAQTSQQMREVRGTITDTLGQALAGVSVVVKDNSKFATSTDLNGKYFLEIPANAVLLFSMVGYESQEIPIGTQEVINVQLKAGSAMIDDVVVVAFGKQRKQDVIGAVTQVRPGDLKVPSSNLTTALAGRIAGVIAYQRSGEPGQDNADFFIRGVTTFGYKKDPLILIDGVELTSTDLARLQPDDIASFSIMKDATATALYGARGANGVILVTTKQGAEGSAKLNFRIENSVSGATSNVELADPITYMRLGNEAVVTRDPSGMAREPYSQEKIDNTILGVNSDVYPANDWRKELFKPYTMNQRANMSISGGGKVARYYVAGSFYKDNGVLKVDNRNNFNNNINLKTYLLRSNVDINVTKTTELGVRLYGSFDDYSGPLLSGSEMYNRVMNSNPVMFPAYYPVLPGYEHLTHIMFGNAYKEGGSSAGFINPYADMVKGYKEYSSSLMMAQLELRQNLDFVTPGLNFRLMGNTNRRARFDVSRQYKPFYYVASGYDRMDDTYRLDVINETEGQEWLDFNLGSRTMFSQFYMESALNYNRTFQEKHGLSAMAVFIMRQELSANANDLLQTLPFRNLGLSGRFTYNYDSRYFAEFNFGYNGSERFHKKNRFGFFPAYGVAWQLSNEKFWEPLSNTVSLFKLRATYGLVGNDAIGDPTDRFFYLSNVTMNDSGRGATFGIDNTYNRPGVSITRYDNEDISWETSEKINLGLEATVFKKWNIQADFFKEHRRSILMSRASIPEYMGLSATVRANVGEAMGKGMDLSVDFSHHFNPQFWVTARGNFTYGTSEFRVYEEPEYLKEYWKSRVGYSLNQRWGYIAERLFVDDQEALNSPEQNFGIEVMGGDIKYRDVNNDGKITPLDQVPIGNPTVPEIVYGFGFSLGYKQFDVSAFFQGLAQESFWIDPKATAPFVNERQLLKAYADSYWSESDNNVMSLWPRLSSVANPNTEQSNTWFMRDGTFLRLKSAEFGYSFQPEKLKKLHMERLRVYASGTNLLMWSKFKLWDVEMAGNGLGYPVQRVFNLGVNVNF</sequence>
<dbReference type="InterPro" id="IPR012910">
    <property type="entry name" value="Plug_dom"/>
</dbReference>
<dbReference type="Gene3D" id="2.170.130.10">
    <property type="entry name" value="TonB-dependent receptor, plug domain"/>
    <property type="match status" value="1"/>
</dbReference>
<evidence type="ECO:0000259" key="3">
    <source>
        <dbReference type="Pfam" id="PF07715"/>
    </source>
</evidence>
<protein>
    <submittedName>
        <fullName evidence="4">SusC/RagA family TonB-linked outer membrane protein</fullName>
    </submittedName>
</protein>
<evidence type="ECO:0000313" key="4">
    <source>
        <dbReference type="EMBL" id="MVZ62121.1"/>
    </source>
</evidence>
<dbReference type="Proteomes" id="UP000435036">
    <property type="component" value="Unassembled WGS sequence"/>
</dbReference>
<comment type="similarity">
    <text evidence="1">Belongs to the TonB-dependent receptor family.</text>
</comment>
<reference evidence="4 5" key="1">
    <citation type="submission" date="2019-12" db="EMBL/GenBank/DDBJ databases">
        <authorList>
            <person name="Dong K."/>
        </authorList>
    </citation>
    <scope>NUCLEOTIDE SEQUENCE [LARGE SCALE GENOMIC DNA]</scope>
    <source>
        <strain evidence="4 5">JCM 31225</strain>
    </source>
</reference>
<proteinExistence type="inferred from homology"/>
<dbReference type="Pfam" id="PF07715">
    <property type="entry name" value="Plug"/>
    <property type="match status" value="1"/>
</dbReference>
<evidence type="ECO:0000256" key="2">
    <source>
        <dbReference type="SAM" id="SignalP"/>
    </source>
</evidence>
<dbReference type="RefSeq" id="WP_160368860.1">
    <property type="nucleotide sequence ID" value="NZ_WSQA01000005.1"/>
</dbReference>
<dbReference type="InterPro" id="IPR037066">
    <property type="entry name" value="Plug_dom_sf"/>
</dbReference>
<dbReference type="GO" id="GO:0009279">
    <property type="term" value="C:cell outer membrane"/>
    <property type="evidence" value="ECO:0007669"/>
    <property type="project" value="UniProtKB-SubCell"/>
</dbReference>
<dbReference type="SUPFAM" id="SSF56935">
    <property type="entry name" value="Porins"/>
    <property type="match status" value="1"/>
</dbReference>
<keyword evidence="1" id="KW-1134">Transmembrane beta strand</keyword>
<feature type="signal peptide" evidence="2">
    <location>
        <begin position="1"/>
        <end position="28"/>
    </location>
</feature>
<evidence type="ECO:0000313" key="5">
    <source>
        <dbReference type="Proteomes" id="UP000435036"/>
    </source>
</evidence>
<keyword evidence="2" id="KW-0732">Signal</keyword>
<name>A0A6N8L0V3_9SPHI</name>
<dbReference type="InterPro" id="IPR023997">
    <property type="entry name" value="TonB-dep_OMP_SusC/RagA_CS"/>
</dbReference>
<dbReference type="FunFam" id="2.170.130.10:FF:000003">
    <property type="entry name" value="SusC/RagA family TonB-linked outer membrane protein"/>
    <property type="match status" value="1"/>
</dbReference>
<keyword evidence="1" id="KW-0812">Transmembrane</keyword>
<gene>
    <name evidence="4" type="ORF">GQF63_08820</name>
</gene>
<organism evidence="4 5">
    <name type="scientific">Sphingobacterium humi</name>
    <dbReference type="NCBI Taxonomy" id="1796905"/>
    <lineage>
        <taxon>Bacteria</taxon>
        <taxon>Pseudomonadati</taxon>
        <taxon>Bacteroidota</taxon>
        <taxon>Sphingobacteriia</taxon>
        <taxon>Sphingobacteriales</taxon>
        <taxon>Sphingobacteriaceae</taxon>
        <taxon>Sphingobacterium</taxon>
    </lineage>
</organism>
<dbReference type="EMBL" id="WSQA01000005">
    <property type="protein sequence ID" value="MVZ62121.1"/>
    <property type="molecule type" value="Genomic_DNA"/>
</dbReference>
<dbReference type="InterPro" id="IPR008969">
    <property type="entry name" value="CarboxyPept-like_regulatory"/>
</dbReference>
<evidence type="ECO:0000256" key="1">
    <source>
        <dbReference type="PROSITE-ProRule" id="PRU01360"/>
    </source>
</evidence>
<comment type="caution">
    <text evidence="4">The sequence shown here is derived from an EMBL/GenBank/DDBJ whole genome shotgun (WGS) entry which is preliminary data.</text>
</comment>
<feature type="domain" description="TonB-dependent receptor plug" evidence="3">
    <location>
        <begin position="126"/>
        <end position="234"/>
    </location>
</feature>
<feature type="chain" id="PRO_5026669111" evidence="2">
    <location>
        <begin position="29"/>
        <end position="1049"/>
    </location>
</feature>
<dbReference type="InterPro" id="IPR023996">
    <property type="entry name" value="TonB-dep_OMP_SusC/RagA"/>
</dbReference>
<dbReference type="InterPro" id="IPR039426">
    <property type="entry name" value="TonB-dep_rcpt-like"/>
</dbReference>
<keyword evidence="1" id="KW-0998">Cell outer membrane</keyword>
<comment type="subcellular location">
    <subcellularLocation>
        <location evidence="1">Cell outer membrane</location>
        <topology evidence="1">Multi-pass membrane protein</topology>
    </subcellularLocation>
</comment>
<accession>A0A6N8L0V3</accession>
<dbReference type="NCBIfam" id="TIGR04057">
    <property type="entry name" value="SusC_RagA_signa"/>
    <property type="match status" value="1"/>
</dbReference>
<dbReference type="AlphaFoldDB" id="A0A6N8L0V3"/>
<dbReference type="Gene3D" id="2.60.40.1120">
    <property type="entry name" value="Carboxypeptidase-like, regulatory domain"/>
    <property type="match status" value="1"/>
</dbReference>
<keyword evidence="1" id="KW-0472">Membrane</keyword>
<dbReference type="OrthoDB" id="603589at2"/>
<keyword evidence="5" id="KW-1185">Reference proteome</keyword>